<evidence type="ECO:0000313" key="1">
    <source>
        <dbReference type="EMBL" id="QGN13380.1"/>
    </source>
</evidence>
<organism evidence="1 2">
    <name type="scientific">Kluyveromyces marxianus</name>
    <name type="common">Yeast</name>
    <name type="synonym">Candida kefyr</name>
    <dbReference type="NCBI Taxonomy" id="4911"/>
    <lineage>
        <taxon>Eukaryota</taxon>
        <taxon>Fungi</taxon>
        <taxon>Dikarya</taxon>
        <taxon>Ascomycota</taxon>
        <taxon>Saccharomycotina</taxon>
        <taxon>Saccharomycetes</taxon>
        <taxon>Saccharomycetales</taxon>
        <taxon>Saccharomycetaceae</taxon>
        <taxon>Kluyveromyces</taxon>
    </lineage>
</organism>
<evidence type="ECO:0000313" key="2">
    <source>
        <dbReference type="Proteomes" id="UP000422736"/>
    </source>
</evidence>
<name>A0ABX6EML1_KLUMA</name>
<proteinExistence type="predicted"/>
<protein>
    <submittedName>
        <fullName evidence="1">Protein CWP1</fullName>
    </submittedName>
</protein>
<keyword evidence="2" id="KW-1185">Reference proteome</keyword>
<dbReference type="EMBL" id="CP015054">
    <property type="protein sequence ID" value="QGN13380.1"/>
    <property type="molecule type" value="Genomic_DNA"/>
</dbReference>
<sequence length="220" mass="22979">MKSYYSLIGTILIGIINFAFASSSNFTLECYAPGTVLADAHIYIGSDNKIYLGNVSQLTNGVILNNGSLELESGKLMGIGKNYLSLSADSPSFEVLNDFTVQNGTLKLYDQDFHAVPSGKEGVYVLGSINAAAGRSDVIPIQIKAIGSDGASIKDYKGESAGSTSISLLGSQTFDASSASSVLAHSTSGGGISKQSSKNHAGIVTFHRHHLISLIVALII</sequence>
<dbReference type="Proteomes" id="UP000422736">
    <property type="component" value="Chromosome 1"/>
</dbReference>
<reference evidence="1 2" key="1">
    <citation type="submission" date="2016-03" db="EMBL/GenBank/DDBJ databases">
        <title>How can Kluyveromyces marxianus grow so fast - potential evolutionary course in Saccharomyces Complex revealed by comparative genomics.</title>
        <authorList>
            <person name="Mo W."/>
            <person name="Lu W."/>
            <person name="Yang X."/>
            <person name="Qi J."/>
            <person name="Lv H."/>
        </authorList>
    </citation>
    <scope>NUCLEOTIDE SEQUENCE [LARGE SCALE GENOMIC DNA]</scope>
    <source>
        <strain evidence="1 2">FIM1</strain>
    </source>
</reference>
<accession>A0ABX6EML1</accession>
<gene>
    <name evidence="1" type="primary">CWP1</name>
    <name evidence="1" type="ORF">FIM1_17</name>
</gene>
<reference evidence="1 2" key="2">
    <citation type="submission" date="2019-11" db="EMBL/GenBank/DDBJ databases">
        <authorList>
            <person name="Lu H."/>
        </authorList>
    </citation>
    <scope>NUCLEOTIDE SEQUENCE [LARGE SCALE GENOMIC DNA]</scope>
    <source>
        <strain evidence="1 2">FIM1</strain>
    </source>
</reference>